<evidence type="ECO:0000256" key="10">
    <source>
        <dbReference type="PROSITE-ProRule" id="PRU00504"/>
    </source>
</evidence>
<evidence type="ECO:0000259" key="12">
    <source>
        <dbReference type="PROSITE" id="PS51192"/>
    </source>
</evidence>
<feature type="domain" description="Helicase C-terminal" evidence="13">
    <location>
        <begin position="761"/>
        <end position="948"/>
    </location>
</feature>
<feature type="compositionally biased region" description="Polar residues" evidence="11">
    <location>
        <begin position="963"/>
        <end position="977"/>
    </location>
</feature>
<feature type="compositionally biased region" description="Polar residues" evidence="11">
    <location>
        <begin position="95"/>
        <end position="109"/>
    </location>
</feature>
<dbReference type="InterPro" id="IPR027417">
    <property type="entry name" value="P-loop_NTPase"/>
</dbReference>
<reference evidence="14" key="1">
    <citation type="submission" date="2021-02" db="EMBL/GenBank/DDBJ databases">
        <authorList>
            <person name="Nowell W R."/>
        </authorList>
    </citation>
    <scope>NUCLEOTIDE SEQUENCE</scope>
</reference>
<dbReference type="SUPFAM" id="SSF52540">
    <property type="entry name" value="P-loop containing nucleoside triphosphate hydrolases"/>
    <property type="match status" value="2"/>
</dbReference>
<dbReference type="PROSITE" id="PS51192">
    <property type="entry name" value="HELICASE_ATP_BIND_1"/>
    <property type="match status" value="1"/>
</dbReference>
<dbReference type="InterPro" id="IPR000330">
    <property type="entry name" value="SNF2_N"/>
</dbReference>
<comment type="caution">
    <text evidence="14">The sequence shown here is derived from an EMBL/GenBank/DDBJ whole genome shotgun (WGS) entry which is preliminary data.</text>
</comment>
<proteinExistence type="inferred from homology"/>
<dbReference type="InterPro" id="IPR001650">
    <property type="entry name" value="Helicase_C-like"/>
</dbReference>
<dbReference type="CDD" id="cd05819">
    <property type="entry name" value="NHL"/>
    <property type="match status" value="1"/>
</dbReference>
<dbReference type="Gene3D" id="3.40.50.300">
    <property type="entry name" value="P-loop containing nucleotide triphosphate hydrolases"/>
    <property type="match status" value="2"/>
</dbReference>
<organism evidence="14 15">
    <name type="scientific">Rotaria sordida</name>
    <dbReference type="NCBI Taxonomy" id="392033"/>
    <lineage>
        <taxon>Eukaryota</taxon>
        <taxon>Metazoa</taxon>
        <taxon>Spiralia</taxon>
        <taxon>Gnathifera</taxon>
        <taxon>Rotifera</taxon>
        <taxon>Eurotatoria</taxon>
        <taxon>Bdelloidea</taxon>
        <taxon>Philodinida</taxon>
        <taxon>Philodinidae</taxon>
        <taxon>Rotaria</taxon>
    </lineage>
</organism>
<accession>A0A819TAW6</accession>
<dbReference type="InterPro" id="IPR049730">
    <property type="entry name" value="SNF2/RAD54-like_C"/>
</dbReference>
<dbReference type="PROSITE" id="PS51125">
    <property type="entry name" value="NHL"/>
    <property type="match status" value="1"/>
</dbReference>
<feature type="domain" description="Helicase ATP-binding" evidence="12">
    <location>
        <begin position="290"/>
        <end position="458"/>
    </location>
</feature>
<comment type="subcellular location">
    <subcellularLocation>
        <location evidence="1">Nucleus</location>
    </subcellularLocation>
</comment>
<dbReference type="Proteomes" id="UP000663836">
    <property type="component" value="Unassembled WGS sequence"/>
</dbReference>
<dbReference type="GO" id="GO:0004386">
    <property type="term" value="F:helicase activity"/>
    <property type="evidence" value="ECO:0007669"/>
    <property type="project" value="UniProtKB-KW"/>
</dbReference>
<dbReference type="Pfam" id="PF00176">
    <property type="entry name" value="SNF2-rel_dom"/>
    <property type="match status" value="1"/>
</dbReference>
<dbReference type="Gene3D" id="3.40.50.10810">
    <property type="entry name" value="Tandem AAA-ATPase domain"/>
    <property type="match status" value="1"/>
</dbReference>
<evidence type="ECO:0000256" key="5">
    <source>
        <dbReference type="ARBA" id="ARBA00022801"/>
    </source>
</evidence>
<feature type="compositionally biased region" description="Low complexity" evidence="11">
    <location>
        <begin position="56"/>
        <end position="68"/>
    </location>
</feature>
<dbReference type="InterPro" id="IPR014001">
    <property type="entry name" value="Helicase_ATP-bd"/>
</dbReference>
<dbReference type="GO" id="GO:0016887">
    <property type="term" value="F:ATP hydrolysis activity"/>
    <property type="evidence" value="ECO:0007669"/>
    <property type="project" value="InterPro"/>
</dbReference>
<dbReference type="PANTHER" id="PTHR45797:SF3">
    <property type="entry name" value="TRANSCRIPTIONAL REGULATOR ATRX HOMOLOG"/>
    <property type="match status" value="1"/>
</dbReference>
<dbReference type="Gene3D" id="2.120.10.30">
    <property type="entry name" value="TolB, C-terminal domain"/>
    <property type="match status" value="2"/>
</dbReference>
<feature type="compositionally biased region" description="Basic residues" evidence="11">
    <location>
        <begin position="158"/>
        <end position="186"/>
    </location>
</feature>
<gene>
    <name evidence="14" type="ORF">JBS370_LOCUS30463</name>
</gene>
<evidence type="ECO:0000256" key="3">
    <source>
        <dbReference type="ARBA" id="ARBA00022737"/>
    </source>
</evidence>
<keyword evidence="8" id="KW-0238">DNA-binding</keyword>
<feature type="compositionally biased region" description="Polar residues" evidence="11">
    <location>
        <begin position="704"/>
        <end position="713"/>
    </location>
</feature>
<dbReference type="InterPro" id="IPR011042">
    <property type="entry name" value="6-blade_b-propeller_TolB-like"/>
</dbReference>
<evidence type="ECO:0000256" key="8">
    <source>
        <dbReference type="ARBA" id="ARBA00023125"/>
    </source>
</evidence>
<feature type="repeat" description="NHL" evidence="10">
    <location>
        <begin position="1232"/>
        <end position="1269"/>
    </location>
</feature>
<evidence type="ECO:0000256" key="7">
    <source>
        <dbReference type="ARBA" id="ARBA00022840"/>
    </source>
</evidence>
<dbReference type="CDD" id="cd18793">
    <property type="entry name" value="SF2_C_SNF"/>
    <property type="match status" value="1"/>
</dbReference>
<dbReference type="EMBL" id="CAJOBD010007037">
    <property type="protein sequence ID" value="CAF4076710.1"/>
    <property type="molecule type" value="Genomic_DNA"/>
</dbReference>
<keyword evidence="5" id="KW-0378">Hydrolase</keyword>
<feature type="region of interest" description="Disordered" evidence="11">
    <location>
        <begin position="963"/>
        <end position="983"/>
    </location>
</feature>
<evidence type="ECO:0000256" key="11">
    <source>
        <dbReference type="SAM" id="MobiDB-lite"/>
    </source>
</evidence>
<evidence type="ECO:0000256" key="6">
    <source>
        <dbReference type="ARBA" id="ARBA00022806"/>
    </source>
</evidence>
<dbReference type="InterPro" id="IPR044574">
    <property type="entry name" value="ARIP4-like"/>
</dbReference>
<feature type="compositionally biased region" description="Basic and acidic residues" evidence="11">
    <location>
        <begin position="42"/>
        <end position="54"/>
    </location>
</feature>
<evidence type="ECO:0000256" key="9">
    <source>
        <dbReference type="ARBA" id="ARBA00023242"/>
    </source>
</evidence>
<feature type="region of interest" description="Disordered" evidence="11">
    <location>
        <begin position="652"/>
        <end position="721"/>
    </location>
</feature>
<keyword evidence="9" id="KW-0539">Nucleus</keyword>
<keyword evidence="7" id="KW-0067">ATP-binding</keyword>
<dbReference type="SMART" id="SM00490">
    <property type="entry name" value="HELICc"/>
    <property type="match status" value="1"/>
</dbReference>
<evidence type="ECO:0000313" key="14">
    <source>
        <dbReference type="EMBL" id="CAF4076710.1"/>
    </source>
</evidence>
<feature type="region of interest" description="Disordered" evidence="11">
    <location>
        <begin position="37"/>
        <end position="110"/>
    </location>
</feature>
<dbReference type="SMART" id="SM00487">
    <property type="entry name" value="DEXDc"/>
    <property type="match status" value="1"/>
</dbReference>
<protein>
    <submittedName>
        <fullName evidence="14">Uncharacterized protein</fullName>
    </submittedName>
</protein>
<sequence length="1327" mass="152406">MMNACLSQSTDPTGQILVTTNAQQALIDKLQSTEILSGSKSPTKEKNQFTDDYRPTGSSSDSGTSIIIMKSRLKSKQRGVLSSSSNDSDNDSEMKSTTSKDPLTTSLKCSSSQIRIRRLLSSSSDELNKNNAIVVKHSKKSKLEKKDKNNATSSQNQKKTKRNNRNKNKKKDSLTKRKTGRKNIRKIIHDKDLNVKTKYAIEDEHQRRKRLAKIQKLRNNILLRQSSFIPNSKSYNSEKSNLCLILEFDKKTNKSIIEVSPKLVAHLKKHQYDGIKFLWNNVYESIDAIKTKQQNTNGCILAHCMGLGKTLQIICFIHTVFNYTLNWSNEFNYWLKDIEPSINHYQLTTVQPDLRVEYLNKWHENGGVLIMGYQMYVRLVKGVGIENKKIQNDAYHCLVDPGPDIVVADEGHVLKNDKTSIAECLSKIKTSRRIVLTGTPLQNNLLEYYCMISFIKPNLLGDQPEYKNRFVHPIQNGQYSDSNEQDVYLMKKRAYVLNELLTGFVDRKDYLLLKEYLPPKFEYIINIRLSNLQSRLYYLYLQVKVAQKQRSPVLKKDFKSAKLFADYQYLQKIWTHPFLLYPYFINRWKKGLKDNDDGLTNDNELEDIFIDNNELETVFSDDEENKSPLENKLNEFSMNNIRNEVDEYKSLASETRKHRTSTSSTATIDSDSTSNDSDEYIDIGKDYSTQNSSSSTTVDSSKTNIENNKNSPEGITYNDNEKENSIKPWLDEMRKQFWFCHLDRLPNQSEFDIELSGKIILIKSIIDKCAEIGDKLLVFSRSLYSLDYIEKFLKHLHIQNEKQYQTPLSEKSNRSIPTPVQWVSEKDYFRIDGKTKIILRKSYIEAFNDPSNLRARLFLISTIAGGIGINLTASNRIIVFDASWNPSNDAQALFRSYRFGQKKPVYVYRFVSHGTMEEKIYQRQVVKQSVSKRVIDDHQIDRHFTRTDIKELYDFQLEELPKAQSTATCPTESNTDLNPPEPEDRLLFDLLNEHRSWIYSYHSHDSLLENKVDENLSPEERRQDYFHVSTALEEYETLKSLPIQHQSSSQCLPPQQSNSLVANNTVIHNIPVRAKWKQNGVTIVGDARDCNDIDQIYWPVDLFVHDDGTIIFTDWTNERVVRCNISSKNTEVVAGGNRTGSRLDQLSGPINVLMDKTTNSLIICDRGNRRVIRQSCHHGITKTEILVNDVACRGLAMDDQGLLYVADYRKHVVKRYRIGDQNGTIVAGGNGKGSGIHQLNKPRYLFIDEQQSIYVSDSGNHRVVKWSKYAKKGILVAGGRGKGNSFTQLSFPYGLLVDALGTVYVADSRNDRVMRWSKGAKYVAPNI</sequence>
<comment type="similarity">
    <text evidence="2">Belongs to the SNF2/RAD54 helicase family.</text>
</comment>
<evidence type="ECO:0000256" key="1">
    <source>
        <dbReference type="ARBA" id="ARBA00004123"/>
    </source>
</evidence>
<evidence type="ECO:0000256" key="2">
    <source>
        <dbReference type="ARBA" id="ARBA00007025"/>
    </source>
</evidence>
<keyword evidence="6" id="KW-0347">Helicase</keyword>
<evidence type="ECO:0000256" key="4">
    <source>
        <dbReference type="ARBA" id="ARBA00022741"/>
    </source>
</evidence>
<dbReference type="SUPFAM" id="SSF101898">
    <property type="entry name" value="NHL repeat"/>
    <property type="match status" value="1"/>
</dbReference>
<dbReference type="PANTHER" id="PTHR45797">
    <property type="entry name" value="RAD54-LIKE"/>
    <property type="match status" value="1"/>
</dbReference>
<feature type="compositionally biased region" description="Low complexity" evidence="11">
    <location>
        <begin position="661"/>
        <end position="675"/>
    </location>
</feature>
<dbReference type="GO" id="GO:0005634">
    <property type="term" value="C:nucleus"/>
    <property type="evidence" value="ECO:0007669"/>
    <property type="project" value="UniProtKB-SubCell"/>
</dbReference>
<evidence type="ECO:0000313" key="15">
    <source>
        <dbReference type="Proteomes" id="UP000663836"/>
    </source>
</evidence>
<feature type="region of interest" description="Disordered" evidence="11">
    <location>
        <begin position="131"/>
        <end position="188"/>
    </location>
</feature>
<name>A0A819TAW6_9BILA</name>
<evidence type="ECO:0000259" key="13">
    <source>
        <dbReference type="PROSITE" id="PS51194"/>
    </source>
</evidence>
<dbReference type="PROSITE" id="PS51194">
    <property type="entry name" value="HELICASE_CTER"/>
    <property type="match status" value="1"/>
</dbReference>
<dbReference type="InterPro" id="IPR001258">
    <property type="entry name" value="NHL_repeat"/>
</dbReference>
<dbReference type="Pfam" id="PF00271">
    <property type="entry name" value="Helicase_C"/>
    <property type="match status" value="1"/>
</dbReference>
<dbReference type="GO" id="GO:0005524">
    <property type="term" value="F:ATP binding"/>
    <property type="evidence" value="ECO:0007669"/>
    <property type="project" value="UniProtKB-KW"/>
</dbReference>
<feature type="compositionally biased region" description="Low complexity" evidence="11">
    <location>
        <begin position="688"/>
        <end position="703"/>
    </location>
</feature>
<keyword evidence="3" id="KW-0677">Repeat</keyword>
<keyword evidence="4" id="KW-0547">Nucleotide-binding</keyword>
<dbReference type="InterPro" id="IPR038718">
    <property type="entry name" value="SNF2-like_sf"/>
</dbReference>
<dbReference type="Gene3D" id="1.20.120.850">
    <property type="entry name" value="SWI2/SNF2 ATPases, N-terminal domain"/>
    <property type="match status" value="1"/>
</dbReference>
<dbReference type="GO" id="GO:0003677">
    <property type="term" value="F:DNA binding"/>
    <property type="evidence" value="ECO:0007669"/>
    <property type="project" value="UniProtKB-KW"/>
</dbReference>